<name>A0AAW7XIS3_9GAMM</name>
<dbReference type="PROSITE" id="PS51710">
    <property type="entry name" value="G_OBG"/>
    <property type="match status" value="1"/>
</dbReference>
<dbReference type="GO" id="GO:0005524">
    <property type="term" value="F:ATP binding"/>
    <property type="evidence" value="ECO:0007669"/>
    <property type="project" value="UniProtKB-UniRule"/>
</dbReference>
<proteinExistence type="inferred from homology"/>
<dbReference type="InterPro" id="IPR013029">
    <property type="entry name" value="YchF_C"/>
</dbReference>
<dbReference type="GeneID" id="89457417"/>
<dbReference type="CDD" id="cd04867">
    <property type="entry name" value="TGS_YchF_OLA1"/>
    <property type="match status" value="1"/>
</dbReference>
<evidence type="ECO:0000256" key="2">
    <source>
        <dbReference type="ARBA" id="ARBA00022723"/>
    </source>
</evidence>
<dbReference type="GO" id="GO:0046872">
    <property type="term" value="F:metal ion binding"/>
    <property type="evidence" value="ECO:0007669"/>
    <property type="project" value="UniProtKB-KW"/>
</dbReference>
<dbReference type="InterPro" id="IPR006073">
    <property type="entry name" value="GTP-bd"/>
</dbReference>
<keyword evidence="2" id="KW-0479">Metal-binding</keyword>
<evidence type="ECO:0000259" key="7">
    <source>
        <dbReference type="PROSITE" id="PS51710"/>
    </source>
</evidence>
<evidence type="ECO:0000313" key="12">
    <source>
        <dbReference type="Proteomes" id="UP001177341"/>
    </source>
</evidence>
<sequence>MGFKCGIVGLPNVGKSTLFNALTKAGIDAENFPFCTIEPNSGIVPMPDSRLDALAEIVSPERVVPTTMEFVDIAGLVAGASKGEGLGNKFLANIRETDAIAHVVRCFEDDNVIHVANRIDPINDIETINLELALADLDSVEKQILRLQKQAKGGDKDAVRSKELLERIKPHLEEGKAARSMAFTDDELKVVKTFHLLTIKPTMYIANVDEDGFEDNAHLETVRKLAAEEGAEVVAICNKLEAEIAELDEEEKQEFLQDLGMEEPGLDRVIRAGYELLGLQTYFTAGVKEVRAWTVQIGATAPKAAAVIHTDFEKGFIRAEVIAYDDFIAFKGEQGAKDAGKWRLEGKEYIVKDGDVVHFRFNV</sequence>
<dbReference type="CDD" id="cd01900">
    <property type="entry name" value="YchF"/>
    <property type="match status" value="1"/>
</dbReference>
<dbReference type="PRINTS" id="PR00326">
    <property type="entry name" value="GTP1OBG"/>
</dbReference>
<gene>
    <name evidence="6 9" type="primary">ychF</name>
    <name evidence="9" type="ORF">Q4490_11150</name>
    <name evidence="10" type="ORF">Q8W30_11950</name>
</gene>
<feature type="domain" description="TGS" evidence="8">
    <location>
        <begin position="278"/>
        <end position="361"/>
    </location>
</feature>
<dbReference type="EMBL" id="JAUOPG010000007">
    <property type="protein sequence ID" value="MDO6454116.1"/>
    <property type="molecule type" value="Genomic_DNA"/>
</dbReference>
<dbReference type="AlphaFoldDB" id="A0AAW7XIS3"/>
<dbReference type="InterPro" id="IPR031167">
    <property type="entry name" value="G_OBG"/>
</dbReference>
<dbReference type="Gene3D" id="1.10.150.300">
    <property type="entry name" value="TGS-like domain"/>
    <property type="match status" value="1"/>
</dbReference>
<evidence type="ECO:0000256" key="4">
    <source>
        <dbReference type="ARBA" id="ARBA00022840"/>
    </source>
</evidence>
<dbReference type="FunFam" id="1.10.150.300:FF:000004">
    <property type="entry name" value="Ribosome-binding ATPase YchF"/>
    <property type="match status" value="1"/>
</dbReference>
<dbReference type="Pfam" id="PF01926">
    <property type="entry name" value="MMR_HSR1"/>
    <property type="match status" value="1"/>
</dbReference>
<dbReference type="InterPro" id="IPR012675">
    <property type="entry name" value="Beta-grasp_dom_sf"/>
</dbReference>
<dbReference type="InterPro" id="IPR041706">
    <property type="entry name" value="YchF_N"/>
</dbReference>
<dbReference type="RefSeq" id="WP_075173691.1">
    <property type="nucleotide sequence ID" value="NZ_CAXHZV010000007.1"/>
</dbReference>
<dbReference type="PIRSF" id="PIRSF006641">
    <property type="entry name" value="CHP00092"/>
    <property type="match status" value="1"/>
</dbReference>
<feature type="domain" description="OBG-type G" evidence="7">
    <location>
        <begin position="3"/>
        <end position="256"/>
    </location>
</feature>
<dbReference type="FunFam" id="3.10.20.30:FF:000001">
    <property type="entry name" value="Ribosome-binding ATPase YchF"/>
    <property type="match status" value="1"/>
</dbReference>
<organism evidence="9 11">
    <name type="scientific">Neptunomonas phycophila</name>
    <dbReference type="NCBI Taxonomy" id="1572645"/>
    <lineage>
        <taxon>Bacteria</taxon>
        <taxon>Pseudomonadati</taxon>
        <taxon>Pseudomonadota</taxon>
        <taxon>Gammaproteobacteria</taxon>
        <taxon>Oceanospirillales</taxon>
        <taxon>Oceanospirillaceae</taxon>
        <taxon>Neptunomonas</taxon>
    </lineage>
</organism>
<dbReference type="GO" id="GO:0005737">
    <property type="term" value="C:cytoplasm"/>
    <property type="evidence" value="ECO:0007669"/>
    <property type="project" value="TreeGrafter"/>
</dbReference>
<evidence type="ECO:0000259" key="8">
    <source>
        <dbReference type="PROSITE" id="PS51880"/>
    </source>
</evidence>
<evidence type="ECO:0000313" key="11">
    <source>
        <dbReference type="Proteomes" id="UP001169862"/>
    </source>
</evidence>
<keyword evidence="12" id="KW-1185">Reference proteome</keyword>
<dbReference type="SUPFAM" id="SSF81271">
    <property type="entry name" value="TGS-like"/>
    <property type="match status" value="1"/>
</dbReference>
<dbReference type="Gene3D" id="3.40.50.300">
    <property type="entry name" value="P-loop containing nucleotide triphosphate hydrolases"/>
    <property type="match status" value="1"/>
</dbReference>
<dbReference type="HAMAP" id="MF_00944">
    <property type="entry name" value="YchF_OLA1_ATPase"/>
    <property type="match status" value="1"/>
</dbReference>
<dbReference type="InterPro" id="IPR004095">
    <property type="entry name" value="TGS"/>
</dbReference>
<keyword evidence="5" id="KW-0460">Magnesium</keyword>
<keyword evidence="4 6" id="KW-0067">ATP-binding</keyword>
<keyword evidence="3 6" id="KW-0547">Nucleotide-binding</keyword>
<dbReference type="Proteomes" id="UP001177341">
    <property type="component" value="Unassembled WGS sequence"/>
</dbReference>
<comment type="cofactor">
    <cofactor evidence="1">
        <name>Mg(2+)</name>
        <dbReference type="ChEBI" id="CHEBI:18420"/>
    </cofactor>
</comment>
<comment type="function">
    <text evidence="6">ATPase that binds to both the 70S ribosome and the 50S ribosomal subunit in a nucleotide-independent manner.</text>
</comment>
<dbReference type="GO" id="GO:0016887">
    <property type="term" value="F:ATP hydrolysis activity"/>
    <property type="evidence" value="ECO:0007669"/>
    <property type="project" value="UniProtKB-UniRule"/>
</dbReference>
<dbReference type="PANTHER" id="PTHR23305:SF18">
    <property type="entry name" value="OBG-TYPE G DOMAIN-CONTAINING PROTEIN"/>
    <property type="match status" value="1"/>
</dbReference>
<evidence type="ECO:0000313" key="10">
    <source>
        <dbReference type="EMBL" id="MDP2523287.1"/>
    </source>
</evidence>
<dbReference type="EMBL" id="JAUYVO010000007">
    <property type="protein sequence ID" value="MDP2523287.1"/>
    <property type="molecule type" value="Genomic_DNA"/>
</dbReference>
<protein>
    <recommendedName>
        <fullName evidence="6">Ribosome-binding ATPase YchF</fullName>
    </recommendedName>
</protein>
<dbReference type="NCBIfam" id="TIGR00092">
    <property type="entry name" value="redox-regulated ATPase YchF"/>
    <property type="match status" value="1"/>
</dbReference>
<dbReference type="PANTHER" id="PTHR23305">
    <property type="entry name" value="OBG GTPASE FAMILY"/>
    <property type="match status" value="1"/>
</dbReference>
<dbReference type="Pfam" id="PF06071">
    <property type="entry name" value="YchF-GTPase_C"/>
    <property type="match status" value="1"/>
</dbReference>
<comment type="caution">
    <text evidence="9">The sequence shown here is derived from an EMBL/GenBank/DDBJ whole genome shotgun (WGS) entry which is preliminary data.</text>
</comment>
<dbReference type="Gene3D" id="3.10.20.30">
    <property type="match status" value="1"/>
</dbReference>
<feature type="binding site" evidence="6">
    <location>
        <begin position="12"/>
        <end position="17"/>
    </location>
    <ligand>
        <name>ATP</name>
        <dbReference type="ChEBI" id="CHEBI:30616"/>
    </ligand>
</feature>
<evidence type="ECO:0000256" key="5">
    <source>
        <dbReference type="ARBA" id="ARBA00022842"/>
    </source>
</evidence>
<dbReference type="SUPFAM" id="SSF52540">
    <property type="entry name" value="P-loop containing nucleoside triphosphate hydrolases"/>
    <property type="match status" value="1"/>
</dbReference>
<dbReference type="InterPro" id="IPR027417">
    <property type="entry name" value="P-loop_NTPase"/>
</dbReference>
<dbReference type="GO" id="GO:0043023">
    <property type="term" value="F:ribosomal large subunit binding"/>
    <property type="evidence" value="ECO:0007669"/>
    <property type="project" value="UniProtKB-UniRule"/>
</dbReference>
<dbReference type="PROSITE" id="PS51880">
    <property type="entry name" value="TGS"/>
    <property type="match status" value="1"/>
</dbReference>
<dbReference type="InterPro" id="IPR012676">
    <property type="entry name" value="TGS-like"/>
</dbReference>
<dbReference type="InterPro" id="IPR004396">
    <property type="entry name" value="ATPase_YchF/OLA1"/>
</dbReference>
<dbReference type="Proteomes" id="UP001169862">
    <property type="component" value="Unassembled WGS sequence"/>
</dbReference>
<evidence type="ECO:0000256" key="3">
    <source>
        <dbReference type="ARBA" id="ARBA00022741"/>
    </source>
</evidence>
<evidence type="ECO:0000256" key="1">
    <source>
        <dbReference type="ARBA" id="ARBA00001946"/>
    </source>
</evidence>
<dbReference type="GO" id="GO:0005525">
    <property type="term" value="F:GTP binding"/>
    <property type="evidence" value="ECO:0007669"/>
    <property type="project" value="InterPro"/>
</dbReference>
<evidence type="ECO:0000256" key="6">
    <source>
        <dbReference type="HAMAP-Rule" id="MF_00944"/>
    </source>
</evidence>
<reference evidence="9" key="1">
    <citation type="submission" date="2023-07" db="EMBL/GenBank/DDBJ databases">
        <title>Genome content predicts the carbon catabolic preferences of heterotrophic bacteria.</title>
        <authorList>
            <person name="Gralka M."/>
        </authorList>
    </citation>
    <scope>NUCLEOTIDE SEQUENCE</scope>
    <source>
        <strain evidence="10">5G01</strain>
        <strain evidence="9">I2M16</strain>
    </source>
</reference>
<dbReference type="InterPro" id="IPR023192">
    <property type="entry name" value="TGS-like_dom_sf"/>
</dbReference>
<evidence type="ECO:0000313" key="9">
    <source>
        <dbReference type="EMBL" id="MDO6454116.1"/>
    </source>
</evidence>
<accession>A0AAW7XIS3</accession>
<comment type="similarity">
    <text evidence="6">Belongs to the TRAFAC class OBG-HflX-like GTPase superfamily. OBG GTPase family. YchF/OLA1 subfamily.</text>
</comment>